<dbReference type="EMBL" id="FVGW01000002">
    <property type="protein sequence ID" value="SKL70538.1"/>
    <property type="molecule type" value="Genomic_DNA"/>
</dbReference>
<feature type="region of interest" description="Disordered" evidence="1">
    <location>
        <begin position="1"/>
        <end position="69"/>
    </location>
</feature>
<evidence type="ECO:0000313" key="2">
    <source>
        <dbReference type="EMBL" id="SKL70538.1"/>
    </source>
</evidence>
<accession>A0A1T8QT64</accession>
<dbReference type="AlphaFoldDB" id="A0A1T8QT64"/>
<reference evidence="2 3" key="1">
    <citation type="submission" date="2016-11" db="EMBL/GenBank/DDBJ databases">
        <authorList>
            <consortium name="Pathogen Informatics"/>
        </authorList>
    </citation>
    <scope>NUCLEOTIDE SEQUENCE [LARGE SCALE GENOMIC DNA]</scope>
    <source>
        <strain evidence="2 3">911</strain>
    </source>
</reference>
<evidence type="ECO:0000256" key="1">
    <source>
        <dbReference type="SAM" id="MobiDB-lite"/>
    </source>
</evidence>
<protein>
    <submittedName>
        <fullName evidence="2">Uncharacterized protein</fullName>
    </submittedName>
</protein>
<name>A0A1T8QT64_9MYCO</name>
<evidence type="ECO:0000313" key="3">
    <source>
        <dbReference type="Proteomes" id="UP000190074"/>
    </source>
</evidence>
<sequence length="69" mass="7349">MRRSTGVSPNPKPADPDRLDPIGAAYRRADTEGSEYSWGAGLAPSGLENGGPAEGGRYHTRVPGRKIRD</sequence>
<feature type="compositionally biased region" description="Basic residues" evidence="1">
    <location>
        <begin position="58"/>
        <end position="69"/>
    </location>
</feature>
<gene>
    <name evidence="2" type="ORF">SAMEA2259716_01356</name>
</gene>
<organism evidence="2 3">
    <name type="scientific">Mycobacteroides abscessus subsp. massiliense</name>
    <dbReference type="NCBI Taxonomy" id="1962118"/>
    <lineage>
        <taxon>Bacteria</taxon>
        <taxon>Bacillati</taxon>
        <taxon>Actinomycetota</taxon>
        <taxon>Actinomycetes</taxon>
        <taxon>Mycobacteriales</taxon>
        <taxon>Mycobacteriaceae</taxon>
        <taxon>Mycobacteroides</taxon>
        <taxon>Mycobacteroides abscessus</taxon>
    </lineage>
</organism>
<proteinExistence type="predicted"/>
<dbReference type="Proteomes" id="UP000190074">
    <property type="component" value="Unassembled WGS sequence"/>
</dbReference>